<evidence type="ECO:0000313" key="3">
    <source>
        <dbReference type="Proteomes" id="UP000542813"/>
    </source>
</evidence>
<gene>
    <name evidence="2" type="ORF">HD601_001048</name>
</gene>
<keyword evidence="3" id="KW-1185">Reference proteome</keyword>
<feature type="compositionally biased region" description="Low complexity" evidence="1">
    <location>
        <begin position="256"/>
        <end position="267"/>
    </location>
</feature>
<sequence length="300" mass="29743">MLPPPARAAEMPTPGAVMSGFGSLLSNTGPRLEKSASRSSRSTAPTVSADGASAGLPMQASHSLLPAAMTKSVPCSALMRSTAAVNSGPSKWPGPRPRLMLTMSAPWAAAHSMPAIAHDTEPPPSEPSTLPLSSRAPGATPRRSPSEAAPVPATVDATWVPWPLWSVASGSSVKLAAASTRPARSGWVSSMPVSRTATTVPVPSTPASQAAGAEIWLVLRSSRASVGASSQTFSTAPSGWAASVSASASAPPPAAARPRTAAPNSSVAASTATALTLSSCSRAVAPGTGSVLSGRGASSA</sequence>
<evidence type="ECO:0000256" key="1">
    <source>
        <dbReference type="SAM" id="MobiDB-lite"/>
    </source>
</evidence>
<feature type="region of interest" description="Disordered" evidence="1">
    <location>
        <begin position="1"/>
        <end position="54"/>
    </location>
</feature>
<organism evidence="2 3">
    <name type="scientific">Jiangella mangrovi</name>
    <dbReference type="NCBI Taxonomy" id="1524084"/>
    <lineage>
        <taxon>Bacteria</taxon>
        <taxon>Bacillati</taxon>
        <taxon>Actinomycetota</taxon>
        <taxon>Actinomycetes</taxon>
        <taxon>Jiangellales</taxon>
        <taxon>Jiangellaceae</taxon>
        <taxon>Jiangella</taxon>
    </lineage>
</organism>
<name>A0A7W9GML5_9ACTN</name>
<comment type="caution">
    <text evidence="2">The sequence shown here is derived from an EMBL/GenBank/DDBJ whole genome shotgun (WGS) entry which is preliminary data.</text>
</comment>
<feature type="compositionally biased region" description="Low complexity" evidence="1">
    <location>
        <begin position="37"/>
        <end position="49"/>
    </location>
</feature>
<dbReference type="EMBL" id="JACHMM010000001">
    <property type="protein sequence ID" value="MBB5786473.1"/>
    <property type="molecule type" value="Genomic_DNA"/>
</dbReference>
<reference evidence="2 3" key="1">
    <citation type="submission" date="2020-08" db="EMBL/GenBank/DDBJ databases">
        <title>Sequencing the genomes of 1000 actinobacteria strains.</title>
        <authorList>
            <person name="Klenk H.-P."/>
        </authorList>
    </citation>
    <scope>NUCLEOTIDE SEQUENCE [LARGE SCALE GENOMIC DNA]</scope>
    <source>
        <strain evidence="2 3">DSM 102122</strain>
    </source>
</reference>
<dbReference type="AlphaFoldDB" id="A0A7W9GML5"/>
<feature type="region of interest" description="Disordered" evidence="1">
    <location>
        <begin position="244"/>
        <end position="267"/>
    </location>
</feature>
<protein>
    <submittedName>
        <fullName evidence="2">Uncharacterized protein</fullName>
    </submittedName>
</protein>
<evidence type="ECO:0000313" key="2">
    <source>
        <dbReference type="EMBL" id="MBB5786473.1"/>
    </source>
</evidence>
<proteinExistence type="predicted"/>
<accession>A0A7W9GML5</accession>
<feature type="region of interest" description="Disordered" evidence="1">
    <location>
        <begin position="116"/>
        <end position="151"/>
    </location>
</feature>
<dbReference type="Proteomes" id="UP000542813">
    <property type="component" value="Unassembled WGS sequence"/>
</dbReference>